<feature type="region of interest" description="Disordered" evidence="1">
    <location>
        <begin position="512"/>
        <end position="531"/>
    </location>
</feature>
<feature type="region of interest" description="Disordered" evidence="1">
    <location>
        <begin position="38"/>
        <end position="115"/>
    </location>
</feature>
<organism evidence="2">
    <name type="scientific">Clastoptera arizonana</name>
    <name type="common">Arizona spittle bug</name>
    <dbReference type="NCBI Taxonomy" id="38151"/>
    <lineage>
        <taxon>Eukaryota</taxon>
        <taxon>Metazoa</taxon>
        <taxon>Ecdysozoa</taxon>
        <taxon>Arthropoda</taxon>
        <taxon>Hexapoda</taxon>
        <taxon>Insecta</taxon>
        <taxon>Pterygota</taxon>
        <taxon>Neoptera</taxon>
        <taxon>Paraneoptera</taxon>
        <taxon>Hemiptera</taxon>
        <taxon>Auchenorrhyncha</taxon>
        <taxon>Cercopoidea</taxon>
        <taxon>Clastopteridae</taxon>
        <taxon>Clastoptera</taxon>
    </lineage>
</organism>
<dbReference type="AlphaFoldDB" id="A0A1B6E0R7"/>
<evidence type="ECO:0000256" key="1">
    <source>
        <dbReference type="SAM" id="MobiDB-lite"/>
    </source>
</evidence>
<feature type="region of interest" description="Disordered" evidence="1">
    <location>
        <begin position="283"/>
        <end position="305"/>
    </location>
</feature>
<dbReference type="EMBL" id="GEDC01005788">
    <property type="protein sequence ID" value="JAS31510.1"/>
    <property type="molecule type" value="Transcribed_RNA"/>
</dbReference>
<protein>
    <submittedName>
        <fullName evidence="2">Uncharacterized protein</fullName>
    </submittedName>
</protein>
<gene>
    <name evidence="2" type="ORF">g.34678</name>
</gene>
<feature type="compositionally biased region" description="Basic and acidic residues" evidence="1">
    <location>
        <begin position="479"/>
        <end position="488"/>
    </location>
</feature>
<name>A0A1B6E0R7_9HEMI</name>
<evidence type="ECO:0000313" key="2">
    <source>
        <dbReference type="EMBL" id="JAS31510.1"/>
    </source>
</evidence>
<sequence length="531" mass="60016">MGSVWCKADKQPTKNFSPKIPFKSTTITKWTSQVCHVYKRPKEVPQPPRQSQKPSGRPIDRTSISHPQPMTKEDSQGWRSATLVVPDRTPVPPPRKKKKRKEPEKTSLSMNHLDRSADLDQSTISLPDRIESEGFSRSSSTFTVKPVLENDDYEVLRCDKGLEDKENGGNIGAHPVYYEITQNKYDVDKINYAPCVVDKLSDISEECAPSDDVSNNNKIDRDKTAQSNDGSDLNILQHIYNIKSVNKLPKNSENDSKHDSKSAWLQNILKNDEEEIRPDTLVNGERSAVPEGSKTPPTTPTRGIDYDTEVTHSVLLDILNRSGNNRNEIIDKRETIFQRNVKTNVIYKSSSTDRLADETFINTHSKLKTFPGAGKNEAGQSRSYHLTPPLYRRHTYHNDTSDHWAPLEVTGDKEDDRTLRTPHVVQYKDYIGSTNSYVSALRELDFVDLKPIEVTPDKLKDLSQKSTGLVIKPVSEDDVGSKLDDGPPSRRSSITDSLQEFEMSIYDMLKESKRLNDSSDEDDVKKSKLTG</sequence>
<feature type="region of interest" description="Disordered" evidence="1">
    <location>
        <begin position="207"/>
        <end position="232"/>
    </location>
</feature>
<feature type="region of interest" description="Disordered" evidence="1">
    <location>
        <begin position="1"/>
        <end position="21"/>
    </location>
</feature>
<accession>A0A1B6E0R7</accession>
<proteinExistence type="predicted"/>
<reference evidence="2" key="1">
    <citation type="submission" date="2015-12" db="EMBL/GenBank/DDBJ databases">
        <title>De novo transcriptome assembly of four potential Pierce s Disease insect vectors from Arizona vineyards.</title>
        <authorList>
            <person name="Tassone E.E."/>
        </authorList>
    </citation>
    <scope>NUCLEOTIDE SEQUENCE</scope>
</reference>
<feature type="region of interest" description="Disordered" evidence="1">
    <location>
        <begin position="477"/>
        <end position="497"/>
    </location>
</feature>